<dbReference type="EC" id="3.5.1.88" evidence="6"/>
<feature type="binding site" evidence="6">
    <location>
        <position position="153"/>
    </location>
    <ligand>
        <name>Fe cation</name>
        <dbReference type="ChEBI" id="CHEBI:24875"/>
    </ligand>
</feature>
<evidence type="ECO:0000256" key="5">
    <source>
        <dbReference type="ARBA" id="ARBA00023004"/>
    </source>
</evidence>
<evidence type="ECO:0000256" key="3">
    <source>
        <dbReference type="ARBA" id="ARBA00022801"/>
    </source>
</evidence>
<sequence length="184" mass="20851">MITMQDIIREGHPTLAKVATEVSVPLSKDDVKLMNNMLQFIINSQSPEIAKKYQLRESVGLAAPQLNLDKRIIAVHTEDEKGKLYSIALANPKIVSYSEEMTYLPTGEGCLSIDREVEGFVPRHRRVTIQGYNVKGQLVKFRVRDYVAVVFQHEIDHLNGHLFTDRINKEQPLAPIANAQPLEF</sequence>
<keyword evidence="8" id="KW-1185">Reference proteome</keyword>
<evidence type="ECO:0000256" key="1">
    <source>
        <dbReference type="ARBA" id="ARBA00010759"/>
    </source>
</evidence>
<dbReference type="PRINTS" id="PR01576">
    <property type="entry name" value="PDEFORMYLASE"/>
</dbReference>
<feature type="binding site" evidence="6">
    <location>
        <position position="110"/>
    </location>
    <ligand>
        <name>Fe cation</name>
        <dbReference type="ChEBI" id="CHEBI:24875"/>
    </ligand>
</feature>
<comment type="catalytic activity">
    <reaction evidence="6">
        <text>N-terminal N-formyl-L-methionyl-[peptide] + H2O = N-terminal L-methionyl-[peptide] + formate</text>
        <dbReference type="Rhea" id="RHEA:24420"/>
        <dbReference type="Rhea" id="RHEA-COMP:10639"/>
        <dbReference type="Rhea" id="RHEA-COMP:10640"/>
        <dbReference type="ChEBI" id="CHEBI:15377"/>
        <dbReference type="ChEBI" id="CHEBI:15740"/>
        <dbReference type="ChEBI" id="CHEBI:49298"/>
        <dbReference type="ChEBI" id="CHEBI:64731"/>
        <dbReference type="EC" id="3.5.1.88"/>
    </reaction>
</comment>
<dbReference type="Proteomes" id="UP001432099">
    <property type="component" value="Chromosome"/>
</dbReference>
<dbReference type="EMBL" id="AP028127">
    <property type="protein sequence ID" value="BEH90588.1"/>
    <property type="molecule type" value="Genomic_DNA"/>
</dbReference>
<dbReference type="HAMAP" id="MF_00163">
    <property type="entry name" value="Pep_deformylase"/>
    <property type="match status" value="1"/>
</dbReference>
<protein>
    <recommendedName>
        <fullName evidence="6">Peptide deformylase</fullName>
        <shortName evidence="6">PDF</shortName>
        <ecNumber evidence="6">3.5.1.88</ecNumber>
    </recommendedName>
    <alternativeName>
        <fullName evidence="6">Polypeptide deformylase</fullName>
    </alternativeName>
</protein>
<dbReference type="PIRSF" id="PIRSF004749">
    <property type="entry name" value="Pep_def"/>
    <property type="match status" value="1"/>
</dbReference>
<feature type="active site" evidence="6">
    <location>
        <position position="154"/>
    </location>
</feature>
<comment type="cofactor">
    <cofactor evidence="6">
        <name>Fe(2+)</name>
        <dbReference type="ChEBI" id="CHEBI:29033"/>
    </cofactor>
    <text evidence="6">Binds 1 Fe(2+) ion.</text>
</comment>
<dbReference type="InterPro" id="IPR036821">
    <property type="entry name" value="Peptide_deformylase_sf"/>
</dbReference>
<accession>A0ABN6ZI21</accession>
<keyword evidence="4 6" id="KW-0648">Protein biosynthesis</keyword>
<evidence type="ECO:0000313" key="8">
    <source>
        <dbReference type="Proteomes" id="UP001432099"/>
    </source>
</evidence>
<dbReference type="NCBIfam" id="TIGR00079">
    <property type="entry name" value="pept_deformyl"/>
    <property type="match status" value="1"/>
</dbReference>
<gene>
    <name evidence="6 7" type="primary">def</name>
    <name evidence="7" type="ORF">T23_06900</name>
</gene>
<evidence type="ECO:0000256" key="4">
    <source>
        <dbReference type="ARBA" id="ARBA00022917"/>
    </source>
</evidence>
<evidence type="ECO:0000313" key="7">
    <source>
        <dbReference type="EMBL" id="BEH90588.1"/>
    </source>
</evidence>
<keyword evidence="2 6" id="KW-0479">Metal-binding</keyword>
<dbReference type="PANTHER" id="PTHR10458:SF8">
    <property type="entry name" value="PEPTIDE DEFORMYLASE 2"/>
    <property type="match status" value="1"/>
</dbReference>
<dbReference type="SUPFAM" id="SSF56420">
    <property type="entry name" value="Peptide deformylase"/>
    <property type="match status" value="1"/>
</dbReference>
<dbReference type="Pfam" id="PF01327">
    <property type="entry name" value="Pep_deformylase"/>
    <property type="match status" value="1"/>
</dbReference>
<feature type="binding site" evidence="6">
    <location>
        <position position="157"/>
    </location>
    <ligand>
        <name>Fe cation</name>
        <dbReference type="ChEBI" id="CHEBI:24875"/>
    </ligand>
</feature>
<dbReference type="CDD" id="cd00487">
    <property type="entry name" value="Pep_deformylase"/>
    <property type="match status" value="1"/>
</dbReference>
<dbReference type="Gene3D" id="3.90.45.10">
    <property type="entry name" value="Peptide deformylase"/>
    <property type="match status" value="1"/>
</dbReference>
<name>A0ABN6ZI21_9FIRM</name>
<comment type="similarity">
    <text evidence="1 6">Belongs to the polypeptide deformylase family.</text>
</comment>
<evidence type="ECO:0000256" key="2">
    <source>
        <dbReference type="ARBA" id="ARBA00022723"/>
    </source>
</evidence>
<comment type="function">
    <text evidence="6">Removes the formyl group from the N-terminal Met of newly synthesized proteins. Requires at least a dipeptide for an efficient rate of reaction. N-terminal L-methionine is a prerequisite for activity but the enzyme has broad specificity at other positions.</text>
</comment>
<dbReference type="InterPro" id="IPR023635">
    <property type="entry name" value="Peptide_deformylase"/>
</dbReference>
<keyword evidence="3 6" id="KW-0378">Hydrolase</keyword>
<dbReference type="PANTHER" id="PTHR10458">
    <property type="entry name" value="PEPTIDE DEFORMYLASE"/>
    <property type="match status" value="1"/>
</dbReference>
<dbReference type="RefSeq" id="WP_161832763.1">
    <property type="nucleotide sequence ID" value="NZ_AP028127.1"/>
</dbReference>
<evidence type="ECO:0000256" key="6">
    <source>
        <dbReference type="HAMAP-Rule" id="MF_00163"/>
    </source>
</evidence>
<organism evidence="7 8">
    <name type="scientific">Turicibacter faecis</name>
    <dbReference type="NCBI Taxonomy" id="2963365"/>
    <lineage>
        <taxon>Bacteria</taxon>
        <taxon>Bacillati</taxon>
        <taxon>Bacillota</taxon>
        <taxon>Erysipelotrichia</taxon>
        <taxon>Erysipelotrichales</taxon>
        <taxon>Turicibacteraceae</taxon>
        <taxon>Turicibacter</taxon>
    </lineage>
</organism>
<proteinExistence type="inferred from homology"/>
<reference evidence="7" key="1">
    <citation type="journal article" date="2024" name="Int. J. Syst. Evol. Microbiol.">
        <title>Turicibacter faecis sp. nov., isolated from faeces of heart failure mouse model.</title>
        <authorList>
            <person name="Imamura Y."/>
            <person name="Motooka D."/>
            <person name="Nakajima Y."/>
            <person name="Ito S."/>
            <person name="Kitakaze M."/>
            <person name="Iida T."/>
            <person name="Nakamura S."/>
        </authorList>
    </citation>
    <scope>NUCLEOTIDE SEQUENCE</scope>
    <source>
        <strain evidence="7">TC023</strain>
    </source>
</reference>
<keyword evidence="5 6" id="KW-0408">Iron</keyword>